<reference evidence="4 5" key="1">
    <citation type="journal article" date="2003" name="Virology">
        <title>The genome of herpesvirus saimiri C488 which is capable of transforming human T cells.</title>
        <authorList>
            <person name="Ensser A."/>
            <person name="Thurau M."/>
            <person name="Wittmann S."/>
            <person name="Fickenscher H."/>
        </authorList>
    </citation>
    <scope>NUCLEOTIDE SEQUENCE [LARGE SCALE GENOMIC DNA]</scope>
    <source>
        <strain evidence="4">C488</strain>
    </source>
</reference>
<name>Q80BL8_SHV2C</name>
<dbReference type="HAMAP" id="MF_04018">
    <property type="entry name" value="HSV_TRX1"/>
    <property type="match status" value="1"/>
</dbReference>
<dbReference type="Proteomes" id="UP000168086">
    <property type="component" value="Genome"/>
</dbReference>
<dbReference type="GO" id="GO:0003677">
    <property type="term" value="F:DNA binding"/>
    <property type="evidence" value="ECO:0007669"/>
    <property type="project" value="InterPro"/>
</dbReference>
<dbReference type="EMBL" id="AJ410493">
    <property type="protein sequence ID" value="CAC84359.1"/>
    <property type="molecule type" value="Genomic_DNA"/>
</dbReference>
<dbReference type="Pfam" id="PF03327">
    <property type="entry name" value="Herpes_VP19C"/>
    <property type="match status" value="1"/>
</dbReference>
<evidence type="ECO:0000256" key="1">
    <source>
        <dbReference type="ARBA" id="ARBA00022561"/>
    </source>
</evidence>
<keyword evidence="3" id="KW-0946">Virion</keyword>
<dbReference type="GO" id="GO:0019028">
    <property type="term" value="C:viral capsid"/>
    <property type="evidence" value="ECO:0007669"/>
    <property type="project" value="UniProtKB-KW"/>
</dbReference>
<keyword evidence="2" id="KW-1048">Host nucleus</keyword>
<dbReference type="GO" id="GO:0019069">
    <property type="term" value="P:viral capsid assembly"/>
    <property type="evidence" value="ECO:0007669"/>
    <property type="project" value="InterPro"/>
</dbReference>
<proteinExistence type="inferred from homology"/>
<dbReference type="InterPro" id="IPR004999">
    <property type="entry name" value="Herpes_1"/>
</dbReference>
<sequence length="330" mass="37414">MPKVNENSFKKIEKDVLKLLPPRPHKIEISEGQKFAKSIRQALSKYVTSVNHPIDFFSNQMLDVPFRQPLYADFLIQAKTIHQKEPIGSFLFTFKQEYSGSSIDIIFSPVSFYKISGLDAEFAPSVHRISFVWYGADNCIEDTVPNLAELIEEGKFHQFLTPVGPLVENITSTFVTRIKSVVKGEVLNNKSPPENVKLLLPSDLFIDLDEPNIDTLAPKHLLSFYYACVTYPVLHNVPVMALTFIKSNKSIRDLFCQLKVIYSDIIRTKYIAMQNDFYINKMSFGALCKLGSSSSETVPRRGNYHFRGSSLSTVEVPDFVADPGPWMTIL</sequence>
<evidence type="ECO:0000256" key="2">
    <source>
        <dbReference type="ARBA" id="ARBA00022562"/>
    </source>
</evidence>
<evidence type="ECO:0000256" key="3">
    <source>
        <dbReference type="ARBA" id="ARBA00022844"/>
    </source>
</evidence>
<keyword evidence="1" id="KW-0167">Capsid protein</keyword>
<evidence type="ECO:0000313" key="4">
    <source>
        <dbReference type="EMBL" id="CAC84359.1"/>
    </source>
</evidence>
<organismHost>
    <name type="scientific">Saimiri sciureus</name>
    <name type="common">Common squirrel monkey</name>
    <dbReference type="NCBI Taxonomy" id="9521"/>
</organismHost>
<organism evidence="4 5">
    <name type="scientific">Saimiriine herpesvirus 2 (strain 488)</name>
    <name type="common">SaHV-2</name>
    <name type="synonym">Herpesvirus saimiri</name>
    <dbReference type="NCBI Taxonomy" id="10384"/>
    <lineage>
        <taxon>Viruses</taxon>
        <taxon>Duplodnaviria</taxon>
        <taxon>Heunggongvirae</taxon>
        <taxon>Peploviricota</taxon>
        <taxon>Herviviricetes</taxon>
        <taxon>Herpesvirales</taxon>
        <taxon>Orthoherpesviridae</taxon>
        <taxon>Gammaherpesvirinae</taxon>
        <taxon>Rhadinovirus</taxon>
        <taxon>Rhadinovirus saimiriinegamma2</taxon>
        <taxon>Saimiriine herpesvirus 2</taxon>
    </lineage>
</organism>
<protein>
    <submittedName>
        <fullName evidence="4">Uncharacterized protein</fullName>
    </submittedName>
</protein>
<evidence type="ECO:0000313" key="5">
    <source>
        <dbReference type="Proteomes" id="UP000168086"/>
    </source>
</evidence>
<accession>Q80BL8</accession>